<evidence type="ECO:0000256" key="2">
    <source>
        <dbReference type="ARBA" id="ARBA00005420"/>
    </source>
</evidence>
<name>A0A196S434_BLAHN</name>
<sequence length="350" mass="39988">MSKPAEVLVKWDKDKKWEEIKETKVQYVEPKGSIDHVAEVRYFMSENGGSKQPWYGELLAMCINFLFAGIVPFLMILCVIGWYSVRARIIFALSFLTLLIPVKVYDRDVLQWKMWDSLFDYFSYSIIFDHKLDTKQHYLYAEYPHGVTPIGCIVSGFAFPHFSPYVPCYSLTTGSALMIPLYSAILKWIGCVTATNANLRKTLTQGSCAVVVDGIAGMYINEPKKEMVKFSGRKGFIRAAVETGTAIVPVYQFGNSRLLTLVPKCLEKTARKWQCAMGIIMGRFGLPIPFKNQLMSVCGAPVEVKKMARDEEGFDAYVDEVQQKVADEVQRVYYKYRCVYGWNDRPLEIY</sequence>
<protein>
    <recommendedName>
        <fullName evidence="11">Acyltransferase</fullName>
        <ecNumber evidence="11">2.3.1.-</ecNumber>
    </recommendedName>
</protein>
<keyword evidence="8" id="KW-0443">Lipid metabolism</keyword>
<feature type="transmembrane region" description="Helical" evidence="11">
    <location>
        <begin position="58"/>
        <end position="83"/>
    </location>
</feature>
<dbReference type="PANTHER" id="PTHR12317">
    <property type="entry name" value="DIACYLGLYCEROL O-ACYLTRANSFERASE"/>
    <property type="match status" value="1"/>
</dbReference>
<evidence type="ECO:0000256" key="7">
    <source>
        <dbReference type="ARBA" id="ARBA00022989"/>
    </source>
</evidence>
<keyword evidence="6 11" id="KW-0256">Endoplasmic reticulum</keyword>
<evidence type="ECO:0000256" key="3">
    <source>
        <dbReference type="ARBA" id="ARBA00022516"/>
    </source>
</evidence>
<evidence type="ECO:0000313" key="12">
    <source>
        <dbReference type="EMBL" id="OAO11910.1"/>
    </source>
</evidence>
<dbReference type="InterPro" id="IPR007130">
    <property type="entry name" value="DAGAT"/>
</dbReference>
<keyword evidence="5 11" id="KW-0812">Transmembrane</keyword>
<comment type="caution">
    <text evidence="11">Lacks conserved residue(s) required for the propagation of feature annotation.</text>
</comment>
<organism evidence="12 13">
    <name type="scientific">Blastocystis sp. subtype 1 (strain ATCC 50177 / NandII)</name>
    <dbReference type="NCBI Taxonomy" id="478820"/>
    <lineage>
        <taxon>Eukaryota</taxon>
        <taxon>Sar</taxon>
        <taxon>Stramenopiles</taxon>
        <taxon>Bigyra</taxon>
        <taxon>Opalozoa</taxon>
        <taxon>Opalinata</taxon>
        <taxon>Blastocystidae</taxon>
        <taxon>Blastocystis</taxon>
    </lineage>
</organism>
<evidence type="ECO:0000256" key="10">
    <source>
        <dbReference type="ARBA" id="ARBA00023315"/>
    </source>
</evidence>
<evidence type="ECO:0000256" key="11">
    <source>
        <dbReference type="RuleBase" id="RU367023"/>
    </source>
</evidence>
<keyword evidence="3" id="KW-0444">Lipid biosynthesis</keyword>
<proteinExistence type="inferred from homology"/>
<evidence type="ECO:0000313" key="13">
    <source>
        <dbReference type="Proteomes" id="UP000078348"/>
    </source>
</evidence>
<accession>A0A196S434</accession>
<keyword evidence="9 11" id="KW-0472">Membrane</keyword>
<dbReference type="EC" id="2.3.1.-" evidence="11"/>
<evidence type="ECO:0000256" key="4">
    <source>
        <dbReference type="ARBA" id="ARBA00022679"/>
    </source>
</evidence>
<gene>
    <name evidence="12" type="ORF">AV274_6414</name>
</gene>
<evidence type="ECO:0000256" key="1">
    <source>
        <dbReference type="ARBA" id="ARBA00004477"/>
    </source>
</evidence>
<dbReference type="AlphaFoldDB" id="A0A196S434"/>
<evidence type="ECO:0000256" key="8">
    <source>
        <dbReference type="ARBA" id="ARBA00023098"/>
    </source>
</evidence>
<dbReference type="PANTHER" id="PTHR12317:SF63">
    <property type="entry name" value="DIACYLGLYCEROL O-ACYLTRANSFERASE 2"/>
    <property type="match status" value="1"/>
</dbReference>
<reference evidence="12 13" key="1">
    <citation type="submission" date="2016-05" db="EMBL/GenBank/DDBJ databases">
        <title>Nuclear genome of Blastocystis sp. subtype 1 NandII.</title>
        <authorList>
            <person name="Gentekaki E."/>
            <person name="Curtis B."/>
            <person name="Stairs C."/>
            <person name="Eme L."/>
            <person name="Herman E."/>
            <person name="Klimes V."/>
            <person name="Arias M.C."/>
            <person name="Elias M."/>
            <person name="Hilliou F."/>
            <person name="Klute M."/>
            <person name="Malik S.-B."/>
            <person name="Pightling A."/>
            <person name="Rachubinski R."/>
            <person name="Salas D."/>
            <person name="Schlacht A."/>
            <person name="Suga H."/>
            <person name="Archibald J."/>
            <person name="Ball S.G."/>
            <person name="Clark G."/>
            <person name="Dacks J."/>
            <person name="Van Der Giezen M."/>
            <person name="Tsaousis A."/>
            <person name="Roger A."/>
        </authorList>
    </citation>
    <scope>NUCLEOTIDE SEQUENCE [LARGE SCALE GENOMIC DNA]</scope>
    <source>
        <strain evidence="13">ATCC 50177 / NandII</strain>
    </source>
</reference>
<keyword evidence="4 11" id="KW-0808">Transferase</keyword>
<dbReference type="Proteomes" id="UP000078348">
    <property type="component" value="Unassembled WGS sequence"/>
</dbReference>
<dbReference type="Pfam" id="PF03982">
    <property type="entry name" value="DAGAT"/>
    <property type="match status" value="1"/>
</dbReference>
<keyword evidence="10 12" id="KW-0012">Acyltransferase</keyword>
<dbReference type="GO" id="GO:0019432">
    <property type="term" value="P:triglyceride biosynthetic process"/>
    <property type="evidence" value="ECO:0007669"/>
    <property type="project" value="TreeGrafter"/>
</dbReference>
<comment type="caution">
    <text evidence="12">The sequence shown here is derived from an EMBL/GenBank/DDBJ whole genome shotgun (WGS) entry which is preliminary data.</text>
</comment>
<evidence type="ECO:0000256" key="6">
    <source>
        <dbReference type="ARBA" id="ARBA00022824"/>
    </source>
</evidence>
<keyword evidence="7 11" id="KW-1133">Transmembrane helix</keyword>
<dbReference type="GO" id="GO:0005789">
    <property type="term" value="C:endoplasmic reticulum membrane"/>
    <property type="evidence" value="ECO:0007669"/>
    <property type="project" value="UniProtKB-SubCell"/>
</dbReference>
<comment type="similarity">
    <text evidence="2 11">Belongs to the diacylglycerol acyltransferase family.</text>
</comment>
<dbReference type="GO" id="GO:0004144">
    <property type="term" value="F:diacylglycerol O-acyltransferase activity"/>
    <property type="evidence" value="ECO:0007669"/>
    <property type="project" value="TreeGrafter"/>
</dbReference>
<dbReference type="STRING" id="478820.A0A196S434"/>
<evidence type="ECO:0000256" key="9">
    <source>
        <dbReference type="ARBA" id="ARBA00023136"/>
    </source>
</evidence>
<dbReference type="OrthoDB" id="264532at2759"/>
<dbReference type="EMBL" id="LXWW01000575">
    <property type="protein sequence ID" value="OAO11910.1"/>
    <property type="molecule type" value="Genomic_DNA"/>
</dbReference>
<keyword evidence="13" id="KW-1185">Reference proteome</keyword>
<evidence type="ECO:0000256" key="5">
    <source>
        <dbReference type="ARBA" id="ARBA00022692"/>
    </source>
</evidence>
<comment type="subcellular location">
    <subcellularLocation>
        <location evidence="1 11">Endoplasmic reticulum membrane</location>
        <topology evidence="1 11">Multi-pass membrane protein</topology>
    </subcellularLocation>
</comment>